<evidence type="ECO:0000313" key="1">
    <source>
        <dbReference type="EMBL" id="XDV55737.1"/>
    </source>
</evidence>
<proteinExistence type="predicted"/>
<dbReference type="RefSeq" id="WP_369720183.1">
    <property type="nucleotide sequence ID" value="NZ_CP165734.1"/>
</dbReference>
<dbReference type="EMBL" id="CP165734">
    <property type="protein sequence ID" value="XDV55737.1"/>
    <property type="molecule type" value="Genomic_DNA"/>
</dbReference>
<reference evidence="1" key="1">
    <citation type="submission" date="2024-08" db="EMBL/GenBank/DDBJ databases">
        <authorList>
            <person name="Chaddad Z."/>
            <person name="Lamrabet M."/>
            <person name="Bouhnik O."/>
            <person name="Alami S."/>
            <person name="Wipf D."/>
            <person name="Courty P.E."/>
            <person name="Missbah El Idrissi M."/>
        </authorList>
    </citation>
    <scope>NUCLEOTIDE SEQUENCE</scope>
    <source>
        <strain evidence="1">LLZ17</strain>
    </source>
</reference>
<accession>A0AB39XG49</accession>
<dbReference type="AlphaFoldDB" id="A0AB39XG49"/>
<protein>
    <recommendedName>
        <fullName evidence="2">MarR family transcriptional regulator</fullName>
    </recommendedName>
</protein>
<evidence type="ECO:0008006" key="2">
    <source>
        <dbReference type="Google" id="ProtNLM"/>
    </source>
</evidence>
<gene>
    <name evidence="1" type="ORF">AB8Z38_23645</name>
</gene>
<name>A0AB39XG49_9BRAD</name>
<organism evidence="1">
    <name type="scientific">Bradyrhizobium sp. LLZ17</name>
    <dbReference type="NCBI Taxonomy" id="3239388"/>
    <lineage>
        <taxon>Bacteria</taxon>
        <taxon>Pseudomonadati</taxon>
        <taxon>Pseudomonadota</taxon>
        <taxon>Alphaproteobacteria</taxon>
        <taxon>Hyphomicrobiales</taxon>
        <taxon>Nitrobacteraceae</taxon>
        <taxon>Bradyrhizobium</taxon>
    </lineage>
</organism>
<sequence length="116" mass="12411">MSAELSEREIPTALALARAERLRGRFLKGPIPLAAICRAAQLPGQSLALYLAIRHRCDLTRSSCATVPAELLGALGIDKDAKSRAIKHLASAGLVTVEQRRGRSAKIAIVVDCKEP</sequence>